<dbReference type="EMBL" id="JX123262">
    <property type="protein sequence ID" value="AFN39147.1"/>
    <property type="molecule type" value="Genomic_DNA"/>
</dbReference>
<protein>
    <submittedName>
        <fullName evidence="1">Uncharacterized protein</fullName>
    </submittedName>
</protein>
<gene>
    <name evidence="1" type="ORF">CC2_093</name>
</gene>
<dbReference type="RefSeq" id="YP_007010119.1">
    <property type="nucleotide sequence ID" value="NC_019538.1"/>
</dbReference>
<name>I6X6V7_9CAUD</name>
<dbReference type="KEGG" id="vg:14016386"/>
<evidence type="ECO:0000313" key="1">
    <source>
        <dbReference type="EMBL" id="AFN39147.1"/>
    </source>
</evidence>
<evidence type="ECO:0000313" key="2">
    <source>
        <dbReference type="Proteomes" id="UP000009016"/>
    </source>
</evidence>
<reference evidence="1 2" key="1">
    <citation type="journal article" date="2012" name="J. Virol.">
        <title>Complete Genome Sequence of Aeromonas hydrophila Phage CC2.</title>
        <authorList>
            <person name="Shen C.J."/>
            <person name="Liu Y.J."/>
            <person name="Lu C.P."/>
        </authorList>
    </citation>
    <scope>NUCLEOTIDE SEQUENCE [LARGE SCALE GENOMIC DNA]</scope>
</reference>
<sequence length="87" mass="10109">MKARFKSDQCYDEFMSTISDEIVTSETSWASKEVHDIFADIAPDEVFEVELTDKNEIKSVNGFQPFDEDSDFSVMFKDEVDNYLDFV</sequence>
<dbReference type="Proteomes" id="UP000009016">
    <property type="component" value="Segment"/>
</dbReference>
<dbReference type="GeneID" id="14016386"/>
<keyword evidence="2" id="KW-1185">Reference proteome</keyword>
<proteinExistence type="predicted"/>
<organism evidence="1 2">
    <name type="scientific">Aeromonas phage CC2</name>
    <dbReference type="NCBI Taxonomy" id="1204516"/>
    <lineage>
        <taxon>Viruses</taxon>
        <taxon>Duplodnaviria</taxon>
        <taxon>Heunggongvirae</taxon>
        <taxon>Uroviricota</taxon>
        <taxon>Caudoviricetes</taxon>
        <taxon>Pantevenvirales</taxon>
        <taxon>Straboviridae</taxon>
        <taxon>Emmerichvirinae</taxon>
        <taxon>Ceceduovirus</taxon>
        <taxon>Ceceduovirus cc2</taxon>
    </lineage>
</organism>
<accession>I6X6V7</accession>